<feature type="domain" description="Pyrrolo-quinoline quinone repeat" evidence="2">
    <location>
        <begin position="61"/>
        <end position="164"/>
    </location>
</feature>
<gene>
    <name evidence="3" type="primary">bamB_2</name>
    <name evidence="3" type="ORF">PX52LOC_02762</name>
</gene>
<dbReference type="Gene3D" id="2.130.10.10">
    <property type="entry name" value="YVTN repeat-like/Quinoprotein amine dehydrogenase"/>
    <property type="match status" value="2"/>
</dbReference>
<keyword evidence="4" id="KW-1185">Reference proteome</keyword>
<evidence type="ECO:0000313" key="3">
    <source>
        <dbReference type="EMBL" id="QEL15826.1"/>
    </source>
</evidence>
<evidence type="ECO:0000313" key="4">
    <source>
        <dbReference type="Proteomes" id="UP000324974"/>
    </source>
</evidence>
<dbReference type="InterPro" id="IPR015943">
    <property type="entry name" value="WD40/YVTN_repeat-like_dom_sf"/>
</dbReference>
<dbReference type="EMBL" id="CP042425">
    <property type="protein sequence ID" value="QEL15826.1"/>
    <property type="molecule type" value="Genomic_DNA"/>
</dbReference>
<dbReference type="PANTHER" id="PTHR34512:SF30">
    <property type="entry name" value="OUTER MEMBRANE PROTEIN ASSEMBLY FACTOR BAMB"/>
    <property type="match status" value="1"/>
</dbReference>
<dbReference type="Pfam" id="PF13360">
    <property type="entry name" value="PQQ_2"/>
    <property type="match status" value="2"/>
</dbReference>
<dbReference type="InterPro" id="IPR018391">
    <property type="entry name" value="PQQ_b-propeller_rpt"/>
</dbReference>
<accession>A0A5C1ACV1</accession>
<dbReference type="InterPro" id="IPR002372">
    <property type="entry name" value="PQQ_rpt_dom"/>
</dbReference>
<dbReference type="SMART" id="SM00564">
    <property type="entry name" value="PQQ"/>
    <property type="match status" value="3"/>
</dbReference>
<organism evidence="3 4">
    <name type="scientific">Limnoglobus roseus</name>
    <dbReference type="NCBI Taxonomy" id="2598579"/>
    <lineage>
        <taxon>Bacteria</taxon>
        <taxon>Pseudomonadati</taxon>
        <taxon>Planctomycetota</taxon>
        <taxon>Planctomycetia</taxon>
        <taxon>Gemmatales</taxon>
        <taxon>Gemmataceae</taxon>
        <taxon>Limnoglobus</taxon>
    </lineage>
</organism>
<dbReference type="OrthoDB" id="253494at2"/>
<evidence type="ECO:0000259" key="2">
    <source>
        <dbReference type="Pfam" id="PF13360"/>
    </source>
</evidence>
<dbReference type="AlphaFoldDB" id="A0A5C1ACV1"/>
<dbReference type="SUPFAM" id="SSF50998">
    <property type="entry name" value="Quinoprotein alcohol dehydrogenase-like"/>
    <property type="match status" value="2"/>
</dbReference>
<feature type="region of interest" description="Disordered" evidence="1">
    <location>
        <begin position="548"/>
        <end position="569"/>
    </location>
</feature>
<proteinExistence type="predicted"/>
<dbReference type="KEGG" id="lrs:PX52LOC_02762"/>
<dbReference type="PANTHER" id="PTHR34512">
    <property type="entry name" value="CELL SURFACE PROTEIN"/>
    <property type="match status" value="1"/>
</dbReference>
<dbReference type="RefSeq" id="WP_149110602.1">
    <property type="nucleotide sequence ID" value="NZ_CP042425.1"/>
</dbReference>
<protein>
    <submittedName>
        <fullName evidence="3">Outer membrane protein assembly factor BamB</fullName>
    </submittedName>
</protein>
<reference evidence="4" key="1">
    <citation type="submission" date="2019-08" db="EMBL/GenBank/DDBJ databases">
        <title>Limnoglobus roseus gen. nov., sp. nov., a novel freshwater planctomycete with a giant genome from the family Gemmataceae.</title>
        <authorList>
            <person name="Kulichevskaya I.S."/>
            <person name="Naumoff D.G."/>
            <person name="Miroshnikov K."/>
            <person name="Ivanova A."/>
            <person name="Philippov D.A."/>
            <person name="Hakobyan A."/>
            <person name="Rijpstra I.C."/>
            <person name="Sinninghe Damste J.S."/>
            <person name="Liesack W."/>
            <person name="Dedysh S.N."/>
        </authorList>
    </citation>
    <scope>NUCLEOTIDE SEQUENCE [LARGE SCALE GENOMIC DNA]</scope>
    <source>
        <strain evidence="4">PX52</strain>
    </source>
</reference>
<dbReference type="Proteomes" id="UP000324974">
    <property type="component" value="Chromosome"/>
</dbReference>
<evidence type="ECO:0000256" key="1">
    <source>
        <dbReference type="SAM" id="MobiDB-lite"/>
    </source>
</evidence>
<sequence>MRFLTKLLIGALFAGAAADSRGQSPSSGVVPPSNASLDVVNLRTEWTTAIPLINRQDAVGLIQVTDGNQMFIQTRSGVLIALDAKTGAQQWTLKYEAANVPLHDVAVNDRYVVATNLATMYLLDRYTGLQEFKYKLPLVPSAPPTMDLDTIYLALNGQRVTAYALPQAVSMPERLNRAKADATTGGVVSLTGKNPADVVATRYPSTSRNIPFTQPVFDEPKVSVGANVGGTAGTLGAQRSPSLSIPNSVRPPYTAFDQRGKYLVKSDSLSTVHSLRQPYSIQDPTGAQIQRTPSISAIPPSVAGVLERSSLLPRGLEPKARWVIGSSVRLTHSPLTTNFRVWMSGDAPQLQAILKEDRALQVSARIPNLPAAQPVQAEDVAYFPLVDGNLLAIDMTSGGGSVAKLNWRSNVGGAMNRKPYLTKDSVYQGGDTSGVARVDRKTGEVIWRTDDVADTILGATEEVVYVRDKQGIVRVYDKNRVTDLASKRAIQIGAINLSGFTVQATNDQTDRLFMASDTGLLICLRDKAAKYATAMSVVPPLHKIDPTILRKADPNPPMPTGVTDNPLVK</sequence>
<dbReference type="InterPro" id="IPR011047">
    <property type="entry name" value="Quinoprotein_ADH-like_sf"/>
</dbReference>
<name>A0A5C1ACV1_9BACT</name>
<feature type="domain" description="Pyrrolo-quinoline quinone repeat" evidence="2">
    <location>
        <begin position="371"/>
        <end position="449"/>
    </location>
</feature>